<comment type="pathway">
    <text evidence="1">Cofactor biosynthesis; adenosylcobalamin biosynthesis.</text>
</comment>
<dbReference type="Gene3D" id="3.40.1010.10">
    <property type="entry name" value="Cobalt-precorrin-4 Transmethylase, Domain 1"/>
    <property type="match status" value="1"/>
</dbReference>
<evidence type="ECO:0000256" key="5">
    <source>
        <dbReference type="ARBA" id="ARBA00022691"/>
    </source>
</evidence>
<dbReference type="InterPro" id="IPR014777">
    <property type="entry name" value="4pyrrole_Mease_sub1"/>
</dbReference>
<protein>
    <recommendedName>
        <fullName evidence="6">Precorrin-6A synthase [deacetylating]</fullName>
        <ecNumber evidence="6">2.1.1.152</ecNumber>
    </recommendedName>
</protein>
<dbReference type="InterPro" id="IPR014776">
    <property type="entry name" value="4pyrrole_Mease_sub2"/>
</dbReference>
<dbReference type="GO" id="GO:0032259">
    <property type="term" value="P:methylation"/>
    <property type="evidence" value="ECO:0007669"/>
    <property type="project" value="UniProtKB-KW"/>
</dbReference>
<evidence type="ECO:0000256" key="4">
    <source>
        <dbReference type="ARBA" id="ARBA00022679"/>
    </source>
</evidence>
<keyword evidence="5 6" id="KW-0949">S-adenosyl-L-methionine</keyword>
<dbReference type="OrthoDB" id="9787471at2"/>
<reference evidence="8 9" key="1">
    <citation type="submission" date="2019-07" db="EMBL/GenBank/DDBJ databases">
        <title>Whole genome shotgun sequence of Methylobacterium haplocladii NBRC 107714.</title>
        <authorList>
            <person name="Hosoyama A."/>
            <person name="Uohara A."/>
            <person name="Ohji S."/>
            <person name="Ichikawa N."/>
        </authorList>
    </citation>
    <scope>NUCLEOTIDE SEQUENCE [LARGE SCALE GENOMIC DNA]</scope>
    <source>
        <strain evidence="8 9">NBRC 107714</strain>
    </source>
</reference>
<keyword evidence="2" id="KW-0169">Cobalamin biosynthesis</keyword>
<evidence type="ECO:0000256" key="6">
    <source>
        <dbReference type="PIRNR" id="PIRNR036525"/>
    </source>
</evidence>
<dbReference type="PANTHER" id="PTHR43467:SF1">
    <property type="entry name" value="PRECORRIN-6A SYNTHASE [DEACETYLATING]"/>
    <property type="match status" value="1"/>
</dbReference>
<dbReference type="GO" id="GO:0043819">
    <property type="term" value="F:precorrin-6A synthase (deacetylating) activity"/>
    <property type="evidence" value="ECO:0007669"/>
    <property type="project" value="UniProtKB-EC"/>
</dbReference>
<evidence type="ECO:0000256" key="1">
    <source>
        <dbReference type="ARBA" id="ARBA00004953"/>
    </source>
</evidence>
<keyword evidence="3 6" id="KW-0489">Methyltransferase</keyword>
<dbReference type="EMBL" id="BJZT01000041">
    <property type="protein sequence ID" value="GEP01298.1"/>
    <property type="molecule type" value="Genomic_DNA"/>
</dbReference>
<dbReference type="GO" id="GO:0009236">
    <property type="term" value="P:cobalamin biosynthetic process"/>
    <property type="evidence" value="ECO:0007669"/>
    <property type="project" value="UniProtKB-KW"/>
</dbReference>
<dbReference type="EC" id="2.1.1.152" evidence="6"/>
<dbReference type="Pfam" id="PF00590">
    <property type="entry name" value="TP_methylase"/>
    <property type="match status" value="1"/>
</dbReference>
<dbReference type="PIRSF" id="PIRSF036525">
    <property type="entry name" value="CobF"/>
    <property type="match status" value="1"/>
</dbReference>
<dbReference type="CDD" id="cd11643">
    <property type="entry name" value="Precorrin-6A-synthase"/>
    <property type="match status" value="1"/>
</dbReference>
<dbReference type="Gene3D" id="3.30.950.10">
    <property type="entry name" value="Methyltransferase, Cobalt-precorrin-4 Transmethylase, Domain 2"/>
    <property type="match status" value="1"/>
</dbReference>
<dbReference type="RefSeq" id="WP_147081471.1">
    <property type="nucleotide sequence ID" value="NZ_BJZT01000041.1"/>
</dbReference>
<organism evidence="8 9">
    <name type="scientific">Methylobacterium haplocladii</name>
    <dbReference type="NCBI Taxonomy" id="1176176"/>
    <lineage>
        <taxon>Bacteria</taxon>
        <taxon>Pseudomonadati</taxon>
        <taxon>Pseudomonadota</taxon>
        <taxon>Alphaproteobacteria</taxon>
        <taxon>Hyphomicrobiales</taxon>
        <taxon>Methylobacteriaceae</taxon>
        <taxon>Methylobacterium</taxon>
    </lineage>
</organism>
<dbReference type="AlphaFoldDB" id="A0A512IUB8"/>
<dbReference type="NCBIfam" id="TIGR02434">
    <property type="entry name" value="CobF"/>
    <property type="match status" value="1"/>
</dbReference>
<keyword evidence="4 6" id="KW-0808">Transferase</keyword>
<evidence type="ECO:0000313" key="8">
    <source>
        <dbReference type="EMBL" id="GEP01298.1"/>
    </source>
</evidence>
<dbReference type="InterPro" id="IPR035996">
    <property type="entry name" value="4pyrrol_Methylase_sf"/>
</dbReference>
<dbReference type="PANTHER" id="PTHR43467">
    <property type="entry name" value="COBALT-PRECORRIN-2 C(20)-METHYLTRANSFERASE"/>
    <property type="match status" value="1"/>
</dbReference>
<evidence type="ECO:0000313" key="9">
    <source>
        <dbReference type="Proteomes" id="UP000321258"/>
    </source>
</evidence>
<evidence type="ECO:0000259" key="7">
    <source>
        <dbReference type="Pfam" id="PF00590"/>
    </source>
</evidence>
<comment type="function">
    <text evidence="6">Catalyzes the methylation of C-1 in precorrin-5 and the subsequent extrusion of acetic acid from the resulting intermediate to form cobalt-precorrin-6A.</text>
</comment>
<sequence>MRRLLLIGIGTGNPEHVTIQAVRALNAAEVVFLIGKGDAKADLVRVRREICERYIEGPQPRFVAAADPARDRTPADYGVAVDDWHAARAELYEDLVAKNLGDNGCGAFLVWGDPALYDSTIRIIDRIHARGRLAFDVEVIPGITSVQALAAGHRIALNGIGEPVTITTGRRLAADLSADGATVVMLDGKVDFAGLDPNLTIHWGAYLGTSDELLIAGRLGDVAELIRETRRTARARHGWIMDIYRLARPAT</sequence>
<dbReference type="InterPro" id="IPR000878">
    <property type="entry name" value="4pyrrol_Mease"/>
</dbReference>
<dbReference type="SUPFAM" id="SSF53790">
    <property type="entry name" value="Tetrapyrrole methylase"/>
    <property type="match status" value="1"/>
</dbReference>
<dbReference type="Proteomes" id="UP000321258">
    <property type="component" value="Unassembled WGS sequence"/>
</dbReference>
<gene>
    <name evidence="8" type="ORF">MHA02_36850</name>
</gene>
<accession>A0A512IUB8</accession>
<keyword evidence="9" id="KW-1185">Reference proteome</keyword>
<comment type="caution">
    <text evidence="8">The sequence shown here is derived from an EMBL/GenBank/DDBJ whole genome shotgun (WGS) entry which is preliminary data.</text>
</comment>
<feature type="domain" description="Tetrapyrrole methylase" evidence="7">
    <location>
        <begin position="4"/>
        <end position="222"/>
    </location>
</feature>
<dbReference type="InterPro" id="IPR012797">
    <property type="entry name" value="CobF"/>
</dbReference>
<comment type="catalytic activity">
    <reaction evidence="6">
        <text>precorrin-5 + S-adenosyl-L-methionine + H2O = precorrin-6A + acetate + S-adenosyl-L-homocysteine + 2 H(+)</text>
        <dbReference type="Rhea" id="RHEA:18261"/>
        <dbReference type="ChEBI" id="CHEBI:15377"/>
        <dbReference type="ChEBI" id="CHEBI:15378"/>
        <dbReference type="ChEBI" id="CHEBI:30089"/>
        <dbReference type="ChEBI" id="CHEBI:57856"/>
        <dbReference type="ChEBI" id="CHEBI:59789"/>
        <dbReference type="ChEBI" id="CHEBI:77871"/>
        <dbReference type="ChEBI" id="CHEBI:77872"/>
        <dbReference type="EC" id="2.1.1.152"/>
    </reaction>
</comment>
<proteinExistence type="predicted"/>
<evidence type="ECO:0000256" key="2">
    <source>
        <dbReference type="ARBA" id="ARBA00022573"/>
    </source>
</evidence>
<name>A0A512IUB8_9HYPH</name>
<evidence type="ECO:0000256" key="3">
    <source>
        <dbReference type="ARBA" id="ARBA00022603"/>
    </source>
</evidence>